<dbReference type="Gene3D" id="3.40.47.10">
    <property type="match status" value="1"/>
</dbReference>
<organism evidence="2 3">
    <name type="scientific">[Mycobacterium] crassicus</name>
    <dbReference type="NCBI Taxonomy" id="2872309"/>
    <lineage>
        <taxon>Bacteria</taxon>
        <taxon>Bacillati</taxon>
        <taxon>Actinomycetota</taxon>
        <taxon>Actinomycetes</taxon>
        <taxon>Mycobacteriales</taxon>
        <taxon>Mycobacteriaceae</taxon>
        <taxon>Mycolicibacter</taxon>
    </lineage>
</organism>
<dbReference type="EMBL" id="JAYJJR010000001">
    <property type="protein sequence ID" value="MEB3019562.1"/>
    <property type="molecule type" value="Genomic_DNA"/>
</dbReference>
<dbReference type="InterPro" id="IPR016039">
    <property type="entry name" value="Thiolase-like"/>
</dbReference>
<name>A0ABU5XE07_9MYCO</name>
<keyword evidence="3" id="KW-1185">Reference proteome</keyword>
<sequence>MPHVASIGTYLPCWGVPVRRVAGDDEDAITMAVEAGRAALTDGGAVERLVLVSRDLPLTESSNAAVLLAGLGLDPELEVVERLGGAPAALDALSSARPRTLIIGADVDPAGGSARLDGGEAKLGPPCGAGAVAVLTAEDGLRIRTAARIARSLPVRTRNAGVVHDYGDPRLLHERGVVASLGAAWVQTPVMLAGLEHARAAEMCSGDPDPLPTIGASSGLFALATLAETRTPGPLLAVEQANLSGIIVAEGPEAPETQVRVHRREPVARPLPDHVSTPGADLPISLAAYERAFEAKVRWEAGKQPGSDELDFPPRYRVGDDCALSTSYELVELPRVGTVYTEVTVQMPVPGLLTPYSLVIVELDDVAVRALVKVTGAPAGGVWIGDRGRMVLRRVAVRSGVPDYGYAFEPFEPAQQPEAVA</sequence>
<dbReference type="Proteomes" id="UP001299596">
    <property type="component" value="Unassembled WGS sequence"/>
</dbReference>
<dbReference type="RefSeq" id="WP_225404844.1">
    <property type="nucleotide sequence ID" value="NZ_JAYJJR010000001.1"/>
</dbReference>
<dbReference type="SUPFAM" id="SSF50249">
    <property type="entry name" value="Nucleic acid-binding proteins"/>
    <property type="match status" value="1"/>
</dbReference>
<dbReference type="Pfam" id="PF01796">
    <property type="entry name" value="OB_ChsH2_C"/>
    <property type="match status" value="1"/>
</dbReference>
<evidence type="ECO:0000313" key="2">
    <source>
        <dbReference type="EMBL" id="MEB3019562.1"/>
    </source>
</evidence>
<dbReference type="InterPro" id="IPR012340">
    <property type="entry name" value="NA-bd_OB-fold"/>
</dbReference>
<protein>
    <submittedName>
        <fullName evidence="2">OB-fold domain-containing protein</fullName>
    </submittedName>
</protein>
<dbReference type="InterPro" id="IPR002878">
    <property type="entry name" value="ChsH2_C"/>
</dbReference>
<comment type="caution">
    <text evidence="2">The sequence shown here is derived from an EMBL/GenBank/DDBJ whole genome shotgun (WGS) entry which is preliminary data.</text>
</comment>
<accession>A0ABU5XE07</accession>
<dbReference type="SUPFAM" id="SSF53901">
    <property type="entry name" value="Thiolase-like"/>
    <property type="match status" value="1"/>
</dbReference>
<feature type="domain" description="ChsH2 C-terminal OB-fold" evidence="1">
    <location>
        <begin position="331"/>
        <end position="392"/>
    </location>
</feature>
<evidence type="ECO:0000259" key="1">
    <source>
        <dbReference type="Pfam" id="PF01796"/>
    </source>
</evidence>
<reference evidence="2 3" key="1">
    <citation type="submission" date="2023-12" db="EMBL/GenBank/DDBJ databases">
        <title>Description of new species of Mycobacterium terrae complex isolated from sewage at the Sao Paulo Zoological Park Foundation in Brazil.</title>
        <authorList>
            <person name="Romagnoli C.L."/>
            <person name="Conceicao E.C."/>
            <person name="Machado E."/>
            <person name="Barreto L.B.P.F."/>
            <person name="Sharma A."/>
            <person name="Silva N.M."/>
            <person name="Marques L.E."/>
            <person name="Juliana M.A."/>
            <person name="Lourenco M.C.S."/>
            <person name="Digiampietri L.A."/>
            <person name="Suffys P.N."/>
            <person name="Viana-Niero C."/>
        </authorList>
    </citation>
    <scope>NUCLEOTIDE SEQUENCE [LARGE SCALE GENOMIC DNA]</scope>
    <source>
        <strain evidence="2 3">MYC098</strain>
    </source>
</reference>
<evidence type="ECO:0000313" key="3">
    <source>
        <dbReference type="Proteomes" id="UP001299596"/>
    </source>
</evidence>
<proteinExistence type="predicted"/>
<gene>
    <name evidence="2" type="ORF">K6T79_00720</name>
</gene>